<reference evidence="2 3" key="1">
    <citation type="submission" date="2014-06" db="EMBL/GenBank/DDBJ databases">
        <authorList>
            <consortium name="DOE Joint Genome Institute"/>
            <person name="Kuo A."/>
            <person name="Kohler A."/>
            <person name="Nagy L.G."/>
            <person name="Floudas D."/>
            <person name="Copeland A."/>
            <person name="Barry K.W."/>
            <person name="Cichocki N."/>
            <person name="Veneault-Fourrey C."/>
            <person name="LaButti K."/>
            <person name="Lindquist E.A."/>
            <person name="Lipzen A."/>
            <person name="Lundell T."/>
            <person name="Morin E."/>
            <person name="Murat C."/>
            <person name="Sun H."/>
            <person name="Tunlid A."/>
            <person name="Henrissat B."/>
            <person name="Grigoriev I.V."/>
            <person name="Hibbett D.S."/>
            <person name="Martin F."/>
            <person name="Nordberg H.P."/>
            <person name="Cantor M.N."/>
            <person name="Hua S.X."/>
        </authorList>
    </citation>
    <scope>NUCLEOTIDE SEQUENCE [LARGE SCALE GENOMIC DNA]</scope>
    <source>
        <strain evidence="2 3">ATCC 200175</strain>
    </source>
</reference>
<dbReference type="HOGENOM" id="CLU_2050364_0_0_1"/>
<name>A0A0C9SN92_PAXIN</name>
<dbReference type="PANTHER" id="PTHR42678">
    <property type="entry name" value="AMIDASE"/>
    <property type="match status" value="1"/>
</dbReference>
<dbReference type="AlphaFoldDB" id="A0A0C9SN92"/>
<dbReference type="Proteomes" id="UP000053647">
    <property type="component" value="Unassembled WGS sequence"/>
</dbReference>
<dbReference type="SUPFAM" id="SSF75304">
    <property type="entry name" value="Amidase signature (AS) enzymes"/>
    <property type="match status" value="1"/>
</dbReference>
<dbReference type="EMBL" id="KN819865">
    <property type="protein sequence ID" value="KIJ07519.1"/>
    <property type="molecule type" value="Genomic_DNA"/>
</dbReference>
<dbReference type="Gene3D" id="3.90.1300.10">
    <property type="entry name" value="Amidase signature (AS) domain"/>
    <property type="match status" value="1"/>
</dbReference>
<dbReference type="InterPro" id="IPR036928">
    <property type="entry name" value="AS_sf"/>
</dbReference>
<feature type="compositionally biased region" description="Basic and acidic residues" evidence="1">
    <location>
        <begin position="100"/>
        <end position="113"/>
    </location>
</feature>
<evidence type="ECO:0000313" key="2">
    <source>
        <dbReference type="EMBL" id="KIJ07519.1"/>
    </source>
</evidence>
<reference evidence="3" key="2">
    <citation type="submission" date="2015-01" db="EMBL/GenBank/DDBJ databases">
        <title>Evolutionary Origins and Diversification of the Mycorrhizal Mutualists.</title>
        <authorList>
            <consortium name="DOE Joint Genome Institute"/>
            <consortium name="Mycorrhizal Genomics Consortium"/>
            <person name="Kohler A."/>
            <person name="Kuo A."/>
            <person name="Nagy L.G."/>
            <person name="Floudas D."/>
            <person name="Copeland A."/>
            <person name="Barry K.W."/>
            <person name="Cichocki N."/>
            <person name="Veneault-Fourrey C."/>
            <person name="LaButti K."/>
            <person name="Lindquist E.A."/>
            <person name="Lipzen A."/>
            <person name="Lundell T."/>
            <person name="Morin E."/>
            <person name="Murat C."/>
            <person name="Riley R."/>
            <person name="Ohm R."/>
            <person name="Sun H."/>
            <person name="Tunlid A."/>
            <person name="Henrissat B."/>
            <person name="Grigoriev I.V."/>
            <person name="Hibbett D.S."/>
            <person name="Martin F."/>
        </authorList>
    </citation>
    <scope>NUCLEOTIDE SEQUENCE [LARGE SCALE GENOMIC DNA]</scope>
    <source>
        <strain evidence="3">ATCC 200175</strain>
    </source>
</reference>
<organism evidence="2 3">
    <name type="scientific">Paxillus involutus ATCC 200175</name>
    <dbReference type="NCBI Taxonomy" id="664439"/>
    <lineage>
        <taxon>Eukaryota</taxon>
        <taxon>Fungi</taxon>
        <taxon>Dikarya</taxon>
        <taxon>Basidiomycota</taxon>
        <taxon>Agaricomycotina</taxon>
        <taxon>Agaricomycetes</taxon>
        <taxon>Agaricomycetidae</taxon>
        <taxon>Boletales</taxon>
        <taxon>Paxilineae</taxon>
        <taxon>Paxillaceae</taxon>
        <taxon>Paxillus</taxon>
    </lineage>
</organism>
<evidence type="ECO:0000256" key="1">
    <source>
        <dbReference type="SAM" id="MobiDB-lite"/>
    </source>
</evidence>
<sequence length="120" mass="13210">MPGDIFVQEVPQSTQLPDLYEAGIAELQQGLEKGHFTSVDLIKAYLARIEEVNLNGAALHAVIETNPQALSQAAALDAERKNNGSRGPLPQEETLNLGRRPGDQFRYHRDVDRSTNVGPY</sequence>
<keyword evidence="3" id="KW-1185">Reference proteome</keyword>
<evidence type="ECO:0000313" key="3">
    <source>
        <dbReference type="Proteomes" id="UP000053647"/>
    </source>
</evidence>
<proteinExistence type="predicted"/>
<dbReference type="OrthoDB" id="2688159at2759"/>
<dbReference type="PANTHER" id="PTHR42678:SF34">
    <property type="entry name" value="OS04G0183300 PROTEIN"/>
    <property type="match status" value="1"/>
</dbReference>
<protein>
    <submittedName>
        <fullName evidence="2">Unplaced genomic scaffold PAXINscaffold_543, whole genome shotgun sequence</fullName>
    </submittedName>
</protein>
<accession>A0A0C9SN92</accession>
<gene>
    <name evidence="2" type="ORF">PAXINDRAFT_102931</name>
</gene>
<feature type="region of interest" description="Disordered" evidence="1">
    <location>
        <begin position="77"/>
        <end position="120"/>
    </location>
</feature>